<evidence type="ECO:0000313" key="3">
    <source>
        <dbReference type="Proteomes" id="UP000184292"/>
    </source>
</evidence>
<organism evidence="2 3">
    <name type="scientific">Wenxinia saemankumensis</name>
    <dbReference type="NCBI Taxonomy" id="1447782"/>
    <lineage>
        <taxon>Bacteria</taxon>
        <taxon>Pseudomonadati</taxon>
        <taxon>Pseudomonadota</taxon>
        <taxon>Alphaproteobacteria</taxon>
        <taxon>Rhodobacterales</taxon>
        <taxon>Roseobacteraceae</taxon>
        <taxon>Wenxinia</taxon>
    </lineage>
</organism>
<reference evidence="2 3" key="1">
    <citation type="submission" date="2016-11" db="EMBL/GenBank/DDBJ databases">
        <authorList>
            <person name="Jaros S."/>
            <person name="Januszkiewicz K."/>
            <person name="Wedrychowicz H."/>
        </authorList>
    </citation>
    <scope>NUCLEOTIDE SEQUENCE [LARGE SCALE GENOMIC DNA]</scope>
    <source>
        <strain evidence="2 3">DSM 100565</strain>
    </source>
</reference>
<protein>
    <submittedName>
        <fullName evidence="2">Heavy-metal resistance</fullName>
    </submittedName>
</protein>
<dbReference type="EMBL" id="FQYO01000002">
    <property type="protein sequence ID" value="SHI64114.1"/>
    <property type="molecule type" value="Genomic_DNA"/>
</dbReference>
<dbReference type="Pfam" id="PF13801">
    <property type="entry name" value="Metal_resist"/>
    <property type="match status" value="1"/>
</dbReference>
<proteinExistence type="predicted"/>
<dbReference type="RefSeq" id="WP_073327180.1">
    <property type="nucleotide sequence ID" value="NZ_FQYO01000002.1"/>
</dbReference>
<dbReference type="OrthoDB" id="7865640at2"/>
<keyword evidence="3" id="KW-1185">Reference proteome</keyword>
<evidence type="ECO:0000256" key="1">
    <source>
        <dbReference type="SAM" id="Phobius"/>
    </source>
</evidence>
<sequence>MTDTPPPRRRLRLSRVVLVLSLALNLLVAGLILGAVLRGNPPGGRPGVELAVGPLLDALPPERRDGIRARLRGDDDLRRFDRGARREAMRAFAGALTAEPFDPDAVEALLAAQGARLRGLQDAAQDAFLAELAQMGPEERAAYARRLGGGHGRD</sequence>
<gene>
    <name evidence="2" type="ORF">SAMN05444417_1349</name>
</gene>
<evidence type="ECO:0000313" key="2">
    <source>
        <dbReference type="EMBL" id="SHI64114.1"/>
    </source>
</evidence>
<dbReference type="Proteomes" id="UP000184292">
    <property type="component" value="Unassembled WGS sequence"/>
</dbReference>
<feature type="transmembrane region" description="Helical" evidence="1">
    <location>
        <begin position="16"/>
        <end position="37"/>
    </location>
</feature>
<keyword evidence="1" id="KW-1133">Transmembrane helix</keyword>
<dbReference type="InterPro" id="IPR025961">
    <property type="entry name" value="Metal_resist"/>
</dbReference>
<dbReference type="STRING" id="1447782.SAMN05444417_1349"/>
<name>A0A1M6CTJ7_9RHOB</name>
<keyword evidence="1" id="KW-0472">Membrane</keyword>
<accession>A0A1M6CTJ7</accession>
<keyword evidence="1" id="KW-0812">Transmembrane</keyword>
<dbReference type="AlphaFoldDB" id="A0A1M6CTJ7"/>